<feature type="compositionally biased region" description="Polar residues" evidence="1">
    <location>
        <begin position="255"/>
        <end position="272"/>
    </location>
</feature>
<accession>A0AAV2BDS7</accession>
<gene>
    <name evidence="2" type="ORF">LARSCL_LOCUS18530</name>
</gene>
<comment type="caution">
    <text evidence="2">The sequence shown here is derived from an EMBL/GenBank/DDBJ whole genome shotgun (WGS) entry which is preliminary data.</text>
</comment>
<feature type="non-terminal residue" evidence="2">
    <location>
        <position position="305"/>
    </location>
</feature>
<name>A0AAV2BDS7_9ARAC</name>
<organism evidence="2 3">
    <name type="scientific">Larinioides sclopetarius</name>
    <dbReference type="NCBI Taxonomy" id="280406"/>
    <lineage>
        <taxon>Eukaryota</taxon>
        <taxon>Metazoa</taxon>
        <taxon>Ecdysozoa</taxon>
        <taxon>Arthropoda</taxon>
        <taxon>Chelicerata</taxon>
        <taxon>Arachnida</taxon>
        <taxon>Araneae</taxon>
        <taxon>Araneomorphae</taxon>
        <taxon>Entelegynae</taxon>
        <taxon>Araneoidea</taxon>
        <taxon>Araneidae</taxon>
        <taxon>Larinioides</taxon>
    </lineage>
</organism>
<keyword evidence="3" id="KW-1185">Reference proteome</keyword>
<proteinExistence type="predicted"/>
<evidence type="ECO:0000313" key="2">
    <source>
        <dbReference type="EMBL" id="CAL1294099.1"/>
    </source>
</evidence>
<protein>
    <submittedName>
        <fullName evidence="2">Uncharacterized protein</fullName>
    </submittedName>
</protein>
<dbReference type="AlphaFoldDB" id="A0AAV2BDS7"/>
<reference evidence="2 3" key="1">
    <citation type="submission" date="2024-04" db="EMBL/GenBank/DDBJ databases">
        <authorList>
            <person name="Rising A."/>
            <person name="Reimegard J."/>
            <person name="Sonavane S."/>
            <person name="Akerstrom W."/>
            <person name="Nylinder S."/>
            <person name="Hedman E."/>
            <person name="Kallberg Y."/>
        </authorList>
    </citation>
    <scope>NUCLEOTIDE SEQUENCE [LARGE SCALE GENOMIC DNA]</scope>
</reference>
<feature type="non-terminal residue" evidence="2">
    <location>
        <position position="1"/>
    </location>
</feature>
<feature type="compositionally biased region" description="Basic and acidic residues" evidence="1">
    <location>
        <begin position="75"/>
        <end position="89"/>
    </location>
</feature>
<evidence type="ECO:0000313" key="3">
    <source>
        <dbReference type="Proteomes" id="UP001497382"/>
    </source>
</evidence>
<evidence type="ECO:0000256" key="1">
    <source>
        <dbReference type="SAM" id="MobiDB-lite"/>
    </source>
</evidence>
<feature type="compositionally biased region" description="Polar residues" evidence="1">
    <location>
        <begin position="54"/>
        <end position="63"/>
    </location>
</feature>
<dbReference type="Proteomes" id="UP001497382">
    <property type="component" value="Unassembled WGS sequence"/>
</dbReference>
<feature type="region of interest" description="Disordered" evidence="1">
    <location>
        <begin position="54"/>
        <end position="150"/>
    </location>
</feature>
<feature type="compositionally biased region" description="Basic residues" evidence="1">
    <location>
        <begin position="120"/>
        <end position="142"/>
    </location>
</feature>
<sequence>GAISVEKSKRYSHFSETGWSKQFKQPHENVSSQCIHGKVFISLVLAAAVVQQADSRPNSTNAISSNRDSSNRLSRKGDVETHSSEHARLPYESISSLKRELTHPSSQTRDATDSAISFHKMPHTRSKSHRYPKRRNLNRRNPRPQVGSASSIRYSVLQPFPLHTLSHTNDYEYYRNDRRQAIPKYTPRPYSQNYASTPISRNEEQPPLIYINLQTVQNQKLPDTKLKSGNDPVYDQHTQVLQRFVTMRDAPGSENRPNYNMNTLPTGTPQNPQRGTVDHKAIPSQYLTVSRPSSGILSNMNYKET</sequence>
<dbReference type="EMBL" id="CAXIEN010000339">
    <property type="protein sequence ID" value="CAL1294099.1"/>
    <property type="molecule type" value="Genomic_DNA"/>
</dbReference>
<feature type="region of interest" description="Disordered" evidence="1">
    <location>
        <begin position="249"/>
        <end position="272"/>
    </location>
</feature>